<dbReference type="PROSITE" id="PS50112">
    <property type="entry name" value="PAS"/>
    <property type="match status" value="1"/>
</dbReference>
<evidence type="ECO:0000259" key="1">
    <source>
        <dbReference type="PROSITE" id="PS50112"/>
    </source>
</evidence>
<evidence type="ECO:0000313" key="3">
    <source>
        <dbReference type="Proteomes" id="UP000219068"/>
    </source>
</evidence>
<dbReference type="NCBIfam" id="TIGR00229">
    <property type="entry name" value="sensory_box"/>
    <property type="match status" value="1"/>
</dbReference>
<dbReference type="Proteomes" id="UP000219068">
    <property type="component" value="Unassembled WGS sequence"/>
</dbReference>
<feature type="domain" description="PAS" evidence="1">
    <location>
        <begin position="28"/>
        <end position="63"/>
    </location>
</feature>
<dbReference type="Gene3D" id="3.30.450.20">
    <property type="entry name" value="PAS domain"/>
    <property type="match status" value="1"/>
</dbReference>
<dbReference type="InterPro" id="IPR000014">
    <property type="entry name" value="PAS"/>
</dbReference>
<dbReference type="RefSeq" id="WP_097051610.1">
    <property type="nucleotide sequence ID" value="NZ_OBMM01000002.1"/>
</dbReference>
<dbReference type="CDD" id="cd00130">
    <property type="entry name" value="PAS"/>
    <property type="match status" value="1"/>
</dbReference>
<dbReference type="Pfam" id="PF08447">
    <property type="entry name" value="PAS_3"/>
    <property type="match status" value="1"/>
</dbReference>
<evidence type="ECO:0000313" key="2">
    <source>
        <dbReference type="EMBL" id="SOC15506.1"/>
    </source>
</evidence>
<name>A0A285T2M0_9PROT</name>
<reference evidence="2 3" key="1">
    <citation type="submission" date="2017-08" db="EMBL/GenBank/DDBJ databases">
        <authorList>
            <person name="de Groot N.N."/>
        </authorList>
    </citation>
    <scope>NUCLEOTIDE SEQUENCE [LARGE SCALE GENOMIC DNA]</scope>
    <source>
        <strain evidence="2 3">USBA 78</strain>
    </source>
</reference>
<protein>
    <submittedName>
        <fullName evidence="2">PAS domain S-box-containing protein</fullName>
    </submittedName>
</protein>
<organism evidence="2 3">
    <name type="scientific">Thalassospira xiamenensis</name>
    <dbReference type="NCBI Taxonomy" id="220697"/>
    <lineage>
        <taxon>Bacteria</taxon>
        <taxon>Pseudomonadati</taxon>
        <taxon>Pseudomonadota</taxon>
        <taxon>Alphaproteobacteria</taxon>
        <taxon>Rhodospirillales</taxon>
        <taxon>Thalassospiraceae</taxon>
        <taxon>Thalassospira</taxon>
    </lineage>
</organism>
<proteinExistence type="predicted"/>
<dbReference type="SUPFAM" id="SSF55785">
    <property type="entry name" value="PYP-like sensor domain (PAS domain)"/>
    <property type="match status" value="1"/>
</dbReference>
<dbReference type="InterPro" id="IPR035965">
    <property type="entry name" value="PAS-like_dom_sf"/>
</dbReference>
<gene>
    <name evidence="2" type="ORF">SAMN05428964_102123</name>
</gene>
<dbReference type="InterPro" id="IPR013655">
    <property type="entry name" value="PAS_fold_3"/>
</dbReference>
<dbReference type="EMBL" id="OBMM01000002">
    <property type="protein sequence ID" value="SOC15506.1"/>
    <property type="molecule type" value="Genomic_DNA"/>
</dbReference>
<accession>A0A285T2M0</accession>
<sequence>MSQTPVRAKPTGKERHFEPEELIVSKTDLKGRITYANEVFLRLSDYHEKEVLGQPHSLIRHPDMPRCVFKLLWDEIAAGHEIFAYVVNMSKNGDHYWVYAHITPSLDVNGKIIGYHSNRRVADPKVLKDTIIPLYAELRQIEESTANRKDGMIAAEKALAQKLSDAGLAYDKFIQSL</sequence>
<dbReference type="AlphaFoldDB" id="A0A285T2M0"/>